<protein>
    <submittedName>
        <fullName evidence="2">Uncharacterized protein</fullName>
    </submittedName>
</protein>
<evidence type="ECO:0000256" key="1">
    <source>
        <dbReference type="SAM" id="MobiDB-lite"/>
    </source>
</evidence>
<evidence type="ECO:0000313" key="3">
    <source>
        <dbReference type="Proteomes" id="UP001196413"/>
    </source>
</evidence>
<dbReference type="EMBL" id="JAHQIW010000280">
    <property type="protein sequence ID" value="KAJ1347162.1"/>
    <property type="molecule type" value="Genomic_DNA"/>
</dbReference>
<name>A0AAD5LUS1_PARTN</name>
<dbReference type="Proteomes" id="UP001196413">
    <property type="component" value="Unassembled WGS sequence"/>
</dbReference>
<evidence type="ECO:0000313" key="2">
    <source>
        <dbReference type="EMBL" id="KAJ1347162.1"/>
    </source>
</evidence>
<gene>
    <name evidence="2" type="ORF">KIN20_002157</name>
</gene>
<keyword evidence="3" id="KW-1185">Reference proteome</keyword>
<reference evidence="2" key="1">
    <citation type="submission" date="2021-06" db="EMBL/GenBank/DDBJ databases">
        <title>Parelaphostrongylus tenuis whole genome reference sequence.</title>
        <authorList>
            <person name="Garwood T.J."/>
            <person name="Larsen P.A."/>
            <person name="Fountain-Jones N.M."/>
            <person name="Garbe J.R."/>
            <person name="Macchietto M.G."/>
            <person name="Kania S.A."/>
            <person name="Gerhold R.W."/>
            <person name="Richards J.E."/>
            <person name="Wolf T.M."/>
        </authorList>
    </citation>
    <scope>NUCLEOTIDE SEQUENCE</scope>
    <source>
        <strain evidence="2">MNPRO001-30</strain>
        <tissue evidence="2">Meninges</tissue>
    </source>
</reference>
<organism evidence="2 3">
    <name type="scientific">Parelaphostrongylus tenuis</name>
    <name type="common">Meningeal worm</name>
    <dbReference type="NCBI Taxonomy" id="148309"/>
    <lineage>
        <taxon>Eukaryota</taxon>
        <taxon>Metazoa</taxon>
        <taxon>Ecdysozoa</taxon>
        <taxon>Nematoda</taxon>
        <taxon>Chromadorea</taxon>
        <taxon>Rhabditida</taxon>
        <taxon>Rhabditina</taxon>
        <taxon>Rhabditomorpha</taxon>
        <taxon>Strongyloidea</taxon>
        <taxon>Metastrongylidae</taxon>
        <taxon>Parelaphostrongylus</taxon>
    </lineage>
</organism>
<sequence length="54" mass="6016">MTTAAASSDKLMPTRNNRFTRKANMAYTPRPTAPALLISEEEFSVDNITTVDRL</sequence>
<dbReference type="AlphaFoldDB" id="A0AAD5LUS1"/>
<comment type="caution">
    <text evidence="2">The sequence shown here is derived from an EMBL/GenBank/DDBJ whole genome shotgun (WGS) entry which is preliminary data.</text>
</comment>
<feature type="region of interest" description="Disordered" evidence="1">
    <location>
        <begin position="1"/>
        <end position="26"/>
    </location>
</feature>
<proteinExistence type="predicted"/>
<accession>A0AAD5LUS1</accession>